<dbReference type="GO" id="GO:0010181">
    <property type="term" value="F:FMN binding"/>
    <property type="evidence" value="ECO:0007669"/>
    <property type="project" value="InterPro"/>
</dbReference>
<dbReference type="GO" id="GO:0070819">
    <property type="term" value="F:menaquinone-dependent protoporphyrinogen oxidase activity"/>
    <property type="evidence" value="ECO:0007669"/>
    <property type="project" value="TreeGrafter"/>
</dbReference>
<accession>A0A482YBU3</accession>
<dbReference type="SUPFAM" id="SSF52218">
    <property type="entry name" value="Flavoproteins"/>
    <property type="match status" value="1"/>
</dbReference>
<evidence type="ECO:0000313" key="4">
    <source>
        <dbReference type="EMBL" id="RZV06338.1"/>
    </source>
</evidence>
<dbReference type="Pfam" id="PF12724">
    <property type="entry name" value="Flavodoxin_5"/>
    <property type="match status" value="1"/>
</dbReference>
<dbReference type="AlphaFoldDB" id="A0A482YBU3"/>
<proteinExistence type="predicted"/>
<evidence type="ECO:0000256" key="2">
    <source>
        <dbReference type="SAM" id="Phobius"/>
    </source>
</evidence>
<evidence type="ECO:0000256" key="1">
    <source>
        <dbReference type="SAM" id="MobiDB-lite"/>
    </source>
</evidence>
<feature type="compositionally biased region" description="Basic and acidic residues" evidence="1">
    <location>
        <begin position="194"/>
        <end position="223"/>
    </location>
</feature>
<dbReference type="InterPro" id="IPR029039">
    <property type="entry name" value="Flavoprotein-like_sf"/>
</dbReference>
<evidence type="ECO:0000313" key="5">
    <source>
        <dbReference type="Proteomes" id="UP000291097"/>
    </source>
</evidence>
<organism evidence="4 5">
    <name type="scientific">Natrinema hispanicum</name>
    <dbReference type="NCBI Taxonomy" id="392421"/>
    <lineage>
        <taxon>Archaea</taxon>
        <taxon>Methanobacteriati</taxon>
        <taxon>Methanobacteriota</taxon>
        <taxon>Stenosarchaea group</taxon>
        <taxon>Halobacteria</taxon>
        <taxon>Halobacteriales</taxon>
        <taxon>Natrialbaceae</taxon>
        <taxon>Natrinema</taxon>
    </lineage>
</organism>
<feature type="domain" description="Flavodoxin-like" evidence="3">
    <location>
        <begin position="4"/>
        <end position="141"/>
    </location>
</feature>
<name>A0A482YBU3_9EURY</name>
<dbReference type="PROSITE" id="PS00201">
    <property type="entry name" value="FLAVODOXIN"/>
    <property type="match status" value="1"/>
</dbReference>
<dbReference type="InterPro" id="IPR052200">
    <property type="entry name" value="Protoporphyrinogen_IX_DH"/>
</dbReference>
<dbReference type="PANTHER" id="PTHR38030:SF2">
    <property type="entry name" value="PROTOPORPHYRINOGEN IX DEHYDROGENASE [QUINONE]"/>
    <property type="match status" value="1"/>
</dbReference>
<keyword evidence="2" id="KW-1133">Transmembrane helix</keyword>
<feature type="region of interest" description="Disordered" evidence="1">
    <location>
        <begin position="183"/>
        <end position="225"/>
    </location>
</feature>
<dbReference type="InterPro" id="IPR026816">
    <property type="entry name" value="Flavodoxin_dom"/>
</dbReference>
<dbReference type="Proteomes" id="UP000291097">
    <property type="component" value="Unassembled WGS sequence"/>
</dbReference>
<comment type="caution">
    <text evidence="4">The sequence shown here is derived from an EMBL/GenBank/DDBJ whole genome shotgun (WGS) entry which is preliminary data.</text>
</comment>
<dbReference type="GO" id="GO:0009055">
    <property type="term" value="F:electron transfer activity"/>
    <property type="evidence" value="ECO:0007669"/>
    <property type="project" value="InterPro"/>
</dbReference>
<evidence type="ECO:0000259" key="3">
    <source>
        <dbReference type="PROSITE" id="PS50902"/>
    </source>
</evidence>
<dbReference type="InterPro" id="IPR001226">
    <property type="entry name" value="Flavodoxin_CS"/>
</dbReference>
<dbReference type="PROSITE" id="PS50902">
    <property type="entry name" value="FLAVODOXIN_LIKE"/>
    <property type="match status" value="1"/>
</dbReference>
<dbReference type="Gene3D" id="3.40.50.360">
    <property type="match status" value="1"/>
</dbReference>
<keyword evidence="2" id="KW-0812">Transmembrane</keyword>
<dbReference type="OrthoDB" id="103611at2157"/>
<protein>
    <submittedName>
        <fullName evidence="4">Menaquinone-dependent protoporphyrinogen oxidase</fullName>
    </submittedName>
</protein>
<dbReference type="PANTHER" id="PTHR38030">
    <property type="entry name" value="PROTOPORPHYRINOGEN IX DEHYDROGENASE [MENAQUINONE]"/>
    <property type="match status" value="1"/>
</dbReference>
<feature type="transmembrane region" description="Helical" evidence="2">
    <location>
        <begin position="229"/>
        <end position="246"/>
    </location>
</feature>
<dbReference type="GO" id="GO:0006783">
    <property type="term" value="P:heme biosynthetic process"/>
    <property type="evidence" value="ECO:0007669"/>
    <property type="project" value="TreeGrafter"/>
</dbReference>
<gene>
    <name evidence="4" type="ORF">BDK88_3889</name>
</gene>
<dbReference type="EMBL" id="SHMP01000008">
    <property type="protein sequence ID" value="RZV06338.1"/>
    <property type="molecule type" value="Genomic_DNA"/>
</dbReference>
<keyword evidence="2" id="KW-0472">Membrane</keyword>
<reference evidence="4 5" key="1">
    <citation type="submission" date="2019-02" db="EMBL/GenBank/DDBJ databases">
        <title>Genomic Encyclopedia of Archaeal and Bacterial Type Strains, Phase II (KMG-II): from individual species to whole genera.</title>
        <authorList>
            <person name="Goeker M."/>
        </authorList>
    </citation>
    <scope>NUCLEOTIDE SEQUENCE [LARGE SCALE GENOMIC DNA]</scope>
    <source>
        <strain evidence="4 5">DSM 18328</strain>
    </source>
</reference>
<dbReference type="InterPro" id="IPR008254">
    <property type="entry name" value="Flavodoxin/NO_synth"/>
</dbReference>
<sequence>MVSFLIVYGTDEGQTATVAEYIETVLTDRGHDVTTRYVTEMSDSIVDDIDAVLVGSPVINRKHLSEVVAFIDRNREALAAKPTAFFQLSFASAIPSDWARDGAQEWVDDLIERTGWQPDRVGLFAGAVKYTRYGPFTRLFFKLFSAVTTGDTDTSRDYEYTDWDEVEAFAADFAALAERRGAVEAPQTGTRAATEQERESVITEHKHESQPTKHDRESTPTERRRGRRLAEIGLLAGFLGVVYWLVRRQSFRQS</sequence>